<dbReference type="AlphaFoldDB" id="A0A2P6NQI7"/>
<dbReference type="STRING" id="1890364.A0A2P6NQI7"/>
<evidence type="ECO:0000313" key="5">
    <source>
        <dbReference type="Proteomes" id="UP000241769"/>
    </source>
</evidence>
<feature type="transmembrane region" description="Helical" evidence="2">
    <location>
        <begin position="972"/>
        <end position="1000"/>
    </location>
</feature>
<dbReference type="SUPFAM" id="SSF57184">
    <property type="entry name" value="Growth factor receptor domain"/>
    <property type="match status" value="1"/>
</dbReference>
<dbReference type="PANTHER" id="PTHR11319:SF35">
    <property type="entry name" value="OUTER MEMBRANE PROTEIN PMPC-RELATED"/>
    <property type="match status" value="1"/>
</dbReference>
<evidence type="ECO:0000256" key="1">
    <source>
        <dbReference type="ARBA" id="ARBA00023157"/>
    </source>
</evidence>
<dbReference type="Gene3D" id="2.10.50.10">
    <property type="entry name" value="Tumor Necrosis Factor Receptor, subunit A, domain 2"/>
    <property type="match status" value="1"/>
</dbReference>
<dbReference type="InterPro" id="IPR035914">
    <property type="entry name" value="Sperma_CUB_dom_sf"/>
</dbReference>
<gene>
    <name evidence="4" type="ORF">PROFUN_05736</name>
</gene>
<dbReference type="Proteomes" id="UP000241769">
    <property type="component" value="Unassembled WGS sequence"/>
</dbReference>
<dbReference type="Pfam" id="PF00431">
    <property type="entry name" value="CUB"/>
    <property type="match status" value="1"/>
</dbReference>
<dbReference type="InParanoid" id="A0A2P6NQI7"/>
<dbReference type="InterPro" id="IPR000742">
    <property type="entry name" value="EGF"/>
</dbReference>
<dbReference type="Pfam" id="PF07699">
    <property type="entry name" value="Ephrin_rec_like"/>
    <property type="match status" value="1"/>
</dbReference>
<feature type="transmembrane region" description="Helical" evidence="2">
    <location>
        <begin position="941"/>
        <end position="960"/>
    </location>
</feature>
<dbReference type="EMBL" id="MDYQ01000034">
    <property type="protein sequence ID" value="PRP86220.1"/>
    <property type="molecule type" value="Genomic_DNA"/>
</dbReference>
<proteinExistence type="predicted"/>
<dbReference type="OrthoDB" id="10062419at2759"/>
<dbReference type="InterPro" id="IPR000859">
    <property type="entry name" value="CUB_dom"/>
</dbReference>
<feature type="transmembrane region" description="Helical" evidence="2">
    <location>
        <begin position="911"/>
        <end position="929"/>
    </location>
</feature>
<keyword evidence="1" id="KW-1015">Disulfide bond</keyword>
<feature type="domain" description="CUB" evidence="3">
    <location>
        <begin position="344"/>
        <end position="453"/>
    </location>
</feature>
<dbReference type="SMART" id="SM01411">
    <property type="entry name" value="Ephrin_rec_like"/>
    <property type="match status" value="2"/>
</dbReference>
<evidence type="ECO:0000259" key="3">
    <source>
        <dbReference type="PROSITE" id="PS01180"/>
    </source>
</evidence>
<evidence type="ECO:0000313" key="4">
    <source>
        <dbReference type="EMBL" id="PRP86220.1"/>
    </source>
</evidence>
<dbReference type="CDD" id="cd00041">
    <property type="entry name" value="CUB"/>
    <property type="match status" value="1"/>
</dbReference>
<dbReference type="SUPFAM" id="SSF49854">
    <property type="entry name" value="Spermadhesin, CUB domain"/>
    <property type="match status" value="1"/>
</dbReference>
<dbReference type="PROSITE" id="PS01180">
    <property type="entry name" value="CUB"/>
    <property type="match status" value="1"/>
</dbReference>
<name>A0A2P6NQI7_9EUKA</name>
<evidence type="ECO:0000256" key="2">
    <source>
        <dbReference type="SAM" id="Phobius"/>
    </source>
</evidence>
<dbReference type="SMART" id="SM00042">
    <property type="entry name" value="CUB"/>
    <property type="match status" value="1"/>
</dbReference>
<reference evidence="4 5" key="1">
    <citation type="journal article" date="2018" name="Genome Biol. Evol.">
        <title>Multiple Roots of Fruiting Body Formation in Amoebozoa.</title>
        <authorList>
            <person name="Hillmann F."/>
            <person name="Forbes G."/>
            <person name="Novohradska S."/>
            <person name="Ferling I."/>
            <person name="Riege K."/>
            <person name="Groth M."/>
            <person name="Westermann M."/>
            <person name="Marz M."/>
            <person name="Spaller T."/>
            <person name="Winckler T."/>
            <person name="Schaap P."/>
            <person name="Glockner G."/>
        </authorList>
    </citation>
    <scope>NUCLEOTIDE SEQUENCE [LARGE SCALE GENOMIC DNA]</scope>
    <source>
        <strain evidence="4 5">Jena</strain>
    </source>
</reference>
<dbReference type="Gene3D" id="2.60.120.290">
    <property type="entry name" value="Spermadhesin, CUB domain"/>
    <property type="match status" value="1"/>
</dbReference>
<feature type="transmembrane region" description="Helical" evidence="2">
    <location>
        <begin position="836"/>
        <end position="857"/>
    </location>
</feature>
<accession>A0A2P6NQI7</accession>
<dbReference type="InterPro" id="IPR009030">
    <property type="entry name" value="Growth_fac_rcpt_cys_sf"/>
</dbReference>
<comment type="caution">
    <text evidence="4">The sequence shown here is derived from an EMBL/GenBank/DDBJ whole genome shotgun (WGS) entry which is preliminary data.</text>
</comment>
<feature type="transmembrane region" description="Helical" evidence="2">
    <location>
        <begin position="884"/>
        <end position="905"/>
    </location>
</feature>
<keyword evidence="2" id="KW-1133">Transmembrane helix</keyword>
<dbReference type="PANTHER" id="PTHR11319">
    <property type="entry name" value="G PROTEIN-COUPLED RECEPTOR-RELATED"/>
    <property type="match status" value="1"/>
</dbReference>
<feature type="transmembrane region" description="Helical" evidence="2">
    <location>
        <begin position="716"/>
        <end position="739"/>
    </location>
</feature>
<organism evidence="4 5">
    <name type="scientific">Planoprotostelium fungivorum</name>
    <dbReference type="NCBI Taxonomy" id="1890364"/>
    <lineage>
        <taxon>Eukaryota</taxon>
        <taxon>Amoebozoa</taxon>
        <taxon>Evosea</taxon>
        <taxon>Variosea</taxon>
        <taxon>Cavosteliida</taxon>
        <taxon>Cavosteliaceae</taxon>
        <taxon>Planoprotostelium</taxon>
    </lineage>
</organism>
<dbReference type="InterPro" id="IPR011641">
    <property type="entry name" value="Tyr-kin_ephrin_A/B_rcpt-like"/>
</dbReference>
<keyword evidence="2" id="KW-0812">Transmembrane</keyword>
<sequence length="1119" mass="124775">MLRMLTGRSNKGSLKARSSDSNTAASQATMMSLVWLFVLSFFSIAAATDITLASDNATIGAVTNGQVQDAFFYSCEEMSIGVNSFTFRNSLLMHLNASNITIGPSIELYPCGSRALSHNVSSISPNTTTIEIECSVYDGKTINFTMLVKFGREIFSLHLTKVCPICPLDCHAPNGSCIDGLCACNPNFFGACPLEVFTLSWGRAAVSVVTPTATDWLGIYNTSLTVGEYDGTKLSSDLCLNYIVWYYYVPSGAAVSYGGSRNFTQDTPRNLTFFFLSNDGCQYIAKQDIEILPSNDARCISPLATTSSCPLNCSNQGSCICTPGSSCFCECSDGFFGSDCSYGCPNKVTQKLSAHSGIIGTNTSPYQYLPNTMCTWDLHNTEPYPLQLTFQYINLDNLEDLITIKFTDDDGRIVTESYGYMVSPFIVSRNVTVTFFSDNYSEGRGFSMSFVSQGCHAGNFIDTDLQCKICPPGTYSNSDNSRHCTVCPVGTYASQPGTVKCSPCDFATYQPNEKSVSCTSCPTNKRSIDRAAISVDQCVCEEGTYAINSSLTVPCVPCPDGANCTGGIAVPVAEVGYWNSEVEPTEFFLCVSELFCPGAGPNCTVNCCNQGYEGDLCAQCSNGWYRVSNSCKGLLGFILTIGLYHIISAPPNNPYWKSAKSSLSIFLAFLQLVSLFSKLAKEYPAFLIVFFNGFSQFTINFDTFAPGCMTATQNALYHYALLNCLPFIFLLFCVVMKVGSEAYNWLSRRFLVETIPTRTGWMKRQLYRLLSFNLNVEIDHLINMCLLVFDMVFVIVCENVFDAYFCYHNTDGTTSLYADPRVRCFEGHWNVSYLPLSVFFIIIYVIGFLSTTIFAISQYRQKNEDSRFMKRFGFLFDRFNKESFYWNLSLIFRRACVTFAILTIQNHPVRFVVTFVIITVFATAHTWAFPFKDSAVNWLETFLQGVLLVLLGMTSMYVAVSPPVDVFRNDSAYYWIPGIMLFLVIIGSLAAVVVNVYLVYKAIQVCSSKTSVADSAQLYYIRRNMKVAPEMDWMMNLMFKAIRTPLRQTETDDRWKTYGQYAFGQKTWSNPFEGLYDEGRRVYDEAVVYGVWPYPAQIEHRVPAPSDCAVRRTDTHCVR</sequence>
<dbReference type="PROSITE" id="PS00022">
    <property type="entry name" value="EGF_1"/>
    <property type="match status" value="1"/>
</dbReference>
<keyword evidence="2" id="KW-0472">Membrane</keyword>
<keyword evidence="5" id="KW-1185">Reference proteome</keyword>
<protein>
    <submittedName>
        <fullName evidence="4">Mastigoneme-like protein</fullName>
    </submittedName>
</protein>